<name>A0A2K1KE30_PHYPA</name>
<accession>A0A2K1KE30</accession>
<reference evidence="3" key="3">
    <citation type="submission" date="2020-12" db="UniProtKB">
        <authorList>
            <consortium name="EnsemblPlants"/>
        </authorList>
    </citation>
    <scope>IDENTIFICATION</scope>
</reference>
<dbReference type="Proteomes" id="UP000006727">
    <property type="component" value="Chromosome 6"/>
</dbReference>
<proteinExistence type="predicted"/>
<feature type="region of interest" description="Disordered" evidence="1">
    <location>
        <begin position="146"/>
        <end position="167"/>
    </location>
</feature>
<protein>
    <submittedName>
        <fullName evidence="2 3">Uncharacterized protein</fullName>
    </submittedName>
</protein>
<keyword evidence="4" id="KW-1185">Reference proteome</keyword>
<dbReference type="EMBL" id="ABEU02000006">
    <property type="protein sequence ID" value="PNR51999.1"/>
    <property type="molecule type" value="Genomic_DNA"/>
</dbReference>
<sequence length="167" mass="18382">MQIKKSKLRRTCSKTSTLFQQPALAPCTATHCRSSTQTGLRQWSPSRTPALCGQAPQSNFYLCTCCSAPDLHNHHALKLSAATYNQPAPRPSSQSSTSQLYLVAPPRSSITASIPYCGTVSEQHYIPNQLHSSMAAIQQYPKQIHKKHNIAKKSQSAAPQHLSNERL</sequence>
<evidence type="ECO:0000313" key="2">
    <source>
        <dbReference type="EMBL" id="PNR51999.1"/>
    </source>
</evidence>
<feature type="compositionally biased region" description="Polar residues" evidence="1">
    <location>
        <begin position="152"/>
        <end position="167"/>
    </location>
</feature>
<evidence type="ECO:0000313" key="4">
    <source>
        <dbReference type="Proteomes" id="UP000006727"/>
    </source>
</evidence>
<reference evidence="2 4" key="2">
    <citation type="journal article" date="2018" name="Plant J.">
        <title>The Physcomitrella patens chromosome-scale assembly reveals moss genome structure and evolution.</title>
        <authorList>
            <person name="Lang D."/>
            <person name="Ullrich K.K."/>
            <person name="Murat F."/>
            <person name="Fuchs J."/>
            <person name="Jenkins J."/>
            <person name="Haas F.B."/>
            <person name="Piednoel M."/>
            <person name="Gundlach H."/>
            <person name="Van Bel M."/>
            <person name="Meyberg R."/>
            <person name="Vives C."/>
            <person name="Morata J."/>
            <person name="Symeonidi A."/>
            <person name="Hiss M."/>
            <person name="Muchero W."/>
            <person name="Kamisugi Y."/>
            <person name="Saleh O."/>
            <person name="Blanc G."/>
            <person name="Decker E.L."/>
            <person name="van Gessel N."/>
            <person name="Grimwood J."/>
            <person name="Hayes R.D."/>
            <person name="Graham S.W."/>
            <person name="Gunter L.E."/>
            <person name="McDaniel S.F."/>
            <person name="Hoernstein S.N.W."/>
            <person name="Larsson A."/>
            <person name="Li F.W."/>
            <person name="Perroud P.F."/>
            <person name="Phillips J."/>
            <person name="Ranjan P."/>
            <person name="Rokshar D.S."/>
            <person name="Rothfels C.J."/>
            <person name="Schneider L."/>
            <person name="Shu S."/>
            <person name="Stevenson D.W."/>
            <person name="Thummler F."/>
            <person name="Tillich M."/>
            <person name="Villarreal Aguilar J.C."/>
            <person name="Widiez T."/>
            <person name="Wong G.K."/>
            <person name="Wymore A."/>
            <person name="Zhang Y."/>
            <person name="Zimmer A.D."/>
            <person name="Quatrano R.S."/>
            <person name="Mayer K.F.X."/>
            <person name="Goodstein D."/>
            <person name="Casacuberta J.M."/>
            <person name="Vandepoele K."/>
            <person name="Reski R."/>
            <person name="Cuming A.C."/>
            <person name="Tuskan G.A."/>
            <person name="Maumus F."/>
            <person name="Salse J."/>
            <person name="Schmutz J."/>
            <person name="Rensing S.A."/>
        </authorList>
    </citation>
    <scope>NUCLEOTIDE SEQUENCE [LARGE SCALE GENOMIC DNA]</scope>
    <source>
        <strain evidence="3 4">cv. Gransden 2004</strain>
    </source>
</reference>
<evidence type="ECO:0000313" key="3">
    <source>
        <dbReference type="EnsemblPlants" id="PAC:32976978.CDS.1"/>
    </source>
</evidence>
<organism evidence="2">
    <name type="scientific">Physcomitrium patens</name>
    <name type="common">Spreading-leaved earth moss</name>
    <name type="synonym">Physcomitrella patens</name>
    <dbReference type="NCBI Taxonomy" id="3218"/>
    <lineage>
        <taxon>Eukaryota</taxon>
        <taxon>Viridiplantae</taxon>
        <taxon>Streptophyta</taxon>
        <taxon>Embryophyta</taxon>
        <taxon>Bryophyta</taxon>
        <taxon>Bryophytina</taxon>
        <taxon>Bryopsida</taxon>
        <taxon>Funariidae</taxon>
        <taxon>Funariales</taxon>
        <taxon>Funariaceae</taxon>
        <taxon>Physcomitrium</taxon>
    </lineage>
</organism>
<dbReference type="EnsemblPlants" id="Pp3c6_1531V3.1">
    <property type="protein sequence ID" value="PAC:32976978.CDS.1"/>
    <property type="gene ID" value="Pp3c6_1531"/>
</dbReference>
<dbReference type="AlphaFoldDB" id="A0A2K1KE30"/>
<evidence type="ECO:0000256" key="1">
    <source>
        <dbReference type="SAM" id="MobiDB-lite"/>
    </source>
</evidence>
<gene>
    <name evidence="2" type="ORF">PHYPA_008373</name>
</gene>
<reference evidence="2 4" key="1">
    <citation type="journal article" date="2008" name="Science">
        <title>The Physcomitrella genome reveals evolutionary insights into the conquest of land by plants.</title>
        <authorList>
            <person name="Rensing S."/>
            <person name="Lang D."/>
            <person name="Zimmer A."/>
            <person name="Terry A."/>
            <person name="Salamov A."/>
            <person name="Shapiro H."/>
            <person name="Nishiyama T."/>
            <person name="Perroud P.-F."/>
            <person name="Lindquist E."/>
            <person name="Kamisugi Y."/>
            <person name="Tanahashi T."/>
            <person name="Sakakibara K."/>
            <person name="Fujita T."/>
            <person name="Oishi K."/>
            <person name="Shin-I T."/>
            <person name="Kuroki Y."/>
            <person name="Toyoda A."/>
            <person name="Suzuki Y."/>
            <person name="Hashimoto A."/>
            <person name="Yamaguchi K."/>
            <person name="Sugano A."/>
            <person name="Kohara Y."/>
            <person name="Fujiyama A."/>
            <person name="Anterola A."/>
            <person name="Aoki S."/>
            <person name="Ashton N."/>
            <person name="Barbazuk W.B."/>
            <person name="Barker E."/>
            <person name="Bennetzen J."/>
            <person name="Bezanilla M."/>
            <person name="Blankenship R."/>
            <person name="Cho S.H."/>
            <person name="Dutcher S."/>
            <person name="Estelle M."/>
            <person name="Fawcett J.A."/>
            <person name="Gundlach H."/>
            <person name="Hanada K."/>
            <person name="Heyl A."/>
            <person name="Hicks K.A."/>
            <person name="Hugh J."/>
            <person name="Lohr M."/>
            <person name="Mayer K."/>
            <person name="Melkozernov A."/>
            <person name="Murata T."/>
            <person name="Nelson D."/>
            <person name="Pils B."/>
            <person name="Prigge M."/>
            <person name="Reiss B."/>
            <person name="Renner T."/>
            <person name="Rombauts S."/>
            <person name="Rushton P."/>
            <person name="Sanderfoot A."/>
            <person name="Schween G."/>
            <person name="Shiu S.-H."/>
            <person name="Stueber K."/>
            <person name="Theodoulou F.L."/>
            <person name="Tu H."/>
            <person name="Van de Peer Y."/>
            <person name="Verrier P.J."/>
            <person name="Waters E."/>
            <person name="Wood A."/>
            <person name="Yang L."/>
            <person name="Cove D."/>
            <person name="Cuming A."/>
            <person name="Hasebe M."/>
            <person name="Lucas S."/>
            <person name="Mishler D.B."/>
            <person name="Reski R."/>
            <person name="Grigoriev I."/>
            <person name="Quatrano R.S."/>
            <person name="Boore J.L."/>
        </authorList>
    </citation>
    <scope>NUCLEOTIDE SEQUENCE [LARGE SCALE GENOMIC DNA]</scope>
    <source>
        <strain evidence="3 4">cv. Gransden 2004</strain>
    </source>
</reference>
<dbReference type="Gramene" id="Pp3c6_1531V3.1">
    <property type="protein sequence ID" value="PAC:32976978.CDS.1"/>
    <property type="gene ID" value="Pp3c6_1531"/>
</dbReference>
<dbReference type="InParanoid" id="A0A2K1KE30"/>